<feature type="compositionally biased region" description="Acidic residues" evidence="1">
    <location>
        <begin position="56"/>
        <end position="69"/>
    </location>
</feature>
<gene>
    <name evidence="2" type="ORF">BG011_007202</name>
</gene>
<keyword evidence="3" id="KW-1185">Reference proteome</keyword>
<dbReference type="Proteomes" id="UP000726737">
    <property type="component" value="Unassembled WGS sequence"/>
</dbReference>
<evidence type="ECO:0000313" key="3">
    <source>
        <dbReference type="Proteomes" id="UP000726737"/>
    </source>
</evidence>
<feature type="region of interest" description="Disordered" evidence="1">
    <location>
        <begin position="38"/>
        <end position="73"/>
    </location>
</feature>
<evidence type="ECO:0000313" key="2">
    <source>
        <dbReference type="EMBL" id="KAG0252105.1"/>
    </source>
</evidence>
<feature type="region of interest" description="Disordered" evidence="1">
    <location>
        <begin position="286"/>
        <end position="305"/>
    </location>
</feature>
<sequence length="346" mass="38841">MASSTSSGSTPDGQSSKLEAFRLFFKDPLNVQDLLTRQGRAEAPVDEATVNKVGEAAEEEGEEEEEDKEDEKVGVNKVKKCSGTRASQYRGLQFNQKHSNINRIFLAVCFLRNTLWKRARLDDASARFSMSLNGEGFKALADDLAKAEPSLKGVSGYALCSLYERMVEWRYALEHFLTMATGVPWTHTHMSDMAFDLISIDRGFKRRIEQKAGERKETRQAQAKRRERWRLASVMMTLGQPRSNKKKTLDQQTGHRAFRAILPAPTTNISSVPIVFTGLRRDGVRSFVPGNPKPGSKDRTGANKSWRVSLAVEEQDNFLRTQENRISESSRTDKDVESNVASNVSS</sequence>
<dbReference type="EMBL" id="JAAAJA010000545">
    <property type="protein sequence ID" value="KAG0252105.1"/>
    <property type="molecule type" value="Genomic_DNA"/>
</dbReference>
<feature type="compositionally biased region" description="Basic and acidic residues" evidence="1">
    <location>
        <begin position="322"/>
        <end position="337"/>
    </location>
</feature>
<accession>A0A9P6PT13</accession>
<reference evidence="2" key="1">
    <citation type="journal article" date="2020" name="Fungal Divers.">
        <title>Resolving the Mortierellaceae phylogeny through synthesis of multi-gene phylogenetics and phylogenomics.</title>
        <authorList>
            <person name="Vandepol N."/>
            <person name="Liber J."/>
            <person name="Desiro A."/>
            <person name="Na H."/>
            <person name="Kennedy M."/>
            <person name="Barry K."/>
            <person name="Grigoriev I.V."/>
            <person name="Miller A.N."/>
            <person name="O'Donnell K."/>
            <person name="Stajich J.E."/>
            <person name="Bonito G."/>
        </authorList>
    </citation>
    <scope>NUCLEOTIDE SEQUENCE</scope>
    <source>
        <strain evidence="2">KOD948</strain>
    </source>
</reference>
<feature type="region of interest" description="Disordered" evidence="1">
    <location>
        <begin position="317"/>
        <end position="346"/>
    </location>
</feature>
<protein>
    <submittedName>
        <fullName evidence="2">Uncharacterized protein</fullName>
    </submittedName>
</protein>
<dbReference type="AlphaFoldDB" id="A0A9P6PT13"/>
<evidence type="ECO:0000256" key="1">
    <source>
        <dbReference type="SAM" id="MobiDB-lite"/>
    </source>
</evidence>
<proteinExistence type="predicted"/>
<comment type="caution">
    <text evidence="2">The sequence shown here is derived from an EMBL/GenBank/DDBJ whole genome shotgun (WGS) entry which is preliminary data.</text>
</comment>
<name>A0A9P6PT13_9FUNG</name>
<dbReference type="OrthoDB" id="2435072at2759"/>
<organism evidence="2 3">
    <name type="scientific">Mortierella polycephala</name>
    <dbReference type="NCBI Taxonomy" id="41804"/>
    <lineage>
        <taxon>Eukaryota</taxon>
        <taxon>Fungi</taxon>
        <taxon>Fungi incertae sedis</taxon>
        <taxon>Mucoromycota</taxon>
        <taxon>Mortierellomycotina</taxon>
        <taxon>Mortierellomycetes</taxon>
        <taxon>Mortierellales</taxon>
        <taxon>Mortierellaceae</taxon>
        <taxon>Mortierella</taxon>
    </lineage>
</organism>